<feature type="compositionally biased region" description="Basic residues" evidence="6">
    <location>
        <begin position="337"/>
        <end position="352"/>
    </location>
</feature>
<evidence type="ECO:0000256" key="6">
    <source>
        <dbReference type="SAM" id="MobiDB-lite"/>
    </source>
</evidence>
<dbReference type="InterPro" id="IPR003439">
    <property type="entry name" value="ABC_transporter-like_ATP-bd"/>
</dbReference>
<dbReference type="Pfam" id="PF00005">
    <property type="entry name" value="ABC_tran"/>
    <property type="match status" value="1"/>
</dbReference>
<protein>
    <submittedName>
        <fullName evidence="8">ATP-binding protein of sugar ABC transporter</fullName>
    </submittedName>
</protein>
<proteinExistence type="predicted"/>
<feature type="compositionally biased region" description="Basic and acidic residues" evidence="6">
    <location>
        <begin position="554"/>
        <end position="572"/>
    </location>
</feature>
<feature type="compositionally biased region" description="Low complexity" evidence="6">
    <location>
        <begin position="270"/>
        <end position="286"/>
    </location>
</feature>
<comment type="caution">
    <text evidence="8">The sequence shown here is derived from an EMBL/GenBank/DDBJ whole genome shotgun (WGS) entry which is preliminary data.</text>
</comment>
<keyword evidence="3" id="KW-0547">Nucleotide-binding</keyword>
<dbReference type="HOGENOM" id="CLU_448249_0_0_5"/>
<feature type="region of interest" description="Disordered" evidence="6">
    <location>
        <begin position="416"/>
        <end position="609"/>
    </location>
</feature>
<feature type="domain" description="ABC transporter" evidence="7">
    <location>
        <begin position="3"/>
        <end position="233"/>
    </location>
</feature>
<evidence type="ECO:0000259" key="7">
    <source>
        <dbReference type="PROSITE" id="PS50893"/>
    </source>
</evidence>
<evidence type="ECO:0000256" key="1">
    <source>
        <dbReference type="ARBA" id="ARBA00022448"/>
    </source>
</evidence>
<reference evidence="8 9" key="1">
    <citation type="submission" date="2013-02" db="EMBL/GenBank/DDBJ databases">
        <authorList>
            <person name="Fiebig A."/>
            <person name="Goeker M."/>
            <person name="Klenk H.-P.P."/>
        </authorList>
    </citation>
    <scope>NUCLEOTIDE SEQUENCE [LARGE SCALE GENOMIC DNA]</scope>
    <source>
        <strain evidence="8 9">DSM 19309</strain>
    </source>
</reference>
<dbReference type="Gene3D" id="3.40.50.300">
    <property type="entry name" value="P-loop containing nucleotide triphosphate hydrolases"/>
    <property type="match status" value="1"/>
</dbReference>
<dbReference type="InterPro" id="IPR047641">
    <property type="entry name" value="ABC_transpr_MalK/UgpC-like"/>
</dbReference>
<evidence type="ECO:0000313" key="9">
    <source>
        <dbReference type="Proteomes" id="UP000019666"/>
    </source>
</evidence>
<feature type="compositionally biased region" description="Polar residues" evidence="6">
    <location>
        <begin position="600"/>
        <end position="609"/>
    </location>
</feature>
<feature type="compositionally biased region" description="Basic residues" evidence="6">
    <location>
        <begin position="287"/>
        <end position="302"/>
    </location>
</feature>
<dbReference type="CDD" id="cd03259">
    <property type="entry name" value="ABC_Carb_Solutes_like"/>
    <property type="match status" value="1"/>
</dbReference>
<dbReference type="EMBL" id="AOSK01000116">
    <property type="protein sequence ID" value="EYD74405.1"/>
    <property type="molecule type" value="Genomic_DNA"/>
</dbReference>
<evidence type="ECO:0000256" key="3">
    <source>
        <dbReference type="ARBA" id="ARBA00022741"/>
    </source>
</evidence>
<evidence type="ECO:0000256" key="2">
    <source>
        <dbReference type="ARBA" id="ARBA00022475"/>
    </source>
</evidence>
<keyword evidence="5" id="KW-0472">Membrane</keyword>
<sequence>MTLELQRVSRVVGQQVHLHPTSLVLRNGTMNVLLGPTLAGKTTLMRLMAGLDQPTAGRILCEGRDVTGVRVQDRGVAMVYQQFINYPTMTVFENIASPLRLLGRPREEIDRRVRKAADLMRLGPYLQRRPLELSGGQQQRTALARALVKDAGLVLLDEPLANLDYKLREELRAEIPRIFEEAGSIFVYATTEPEEALLLGGHTATLWEGRVTQFGPTAEVYRRPADATTARVFSDPPMNFLRVGKRLAQLHFGPAQGIPALGRFAGLAEGPTSRGSGRTTSGSTARGRGHGVPRDRHRLRDHRLRDLPPPRPPGRALGGPRPRRAGHRAGDPGPRLARSRPCLHLRRGRRAGRPGLLRDGGLSDGADHPREPRPFLSPEPPGRGGLRAQGAEPRLGGRGGLCAARRLGLREDDAPQHHLGAGAALARPHPVRPPGRDRRTDGGAQHRPGLPVPGRLRHADGARQPGLPAAQPGPAGRPNRRAGAGGRPDAGAGGHAVPPGAGPHRRRQAEDQPRARDGAAGRERAPLRRAADRHRPAHEMGAPDPAQVAAPRVRAHDDLRDPRPDRGADLRHPGRGHARGARRPDRHSAGAVREAGPIPSSATSSARPA</sequence>
<dbReference type="AlphaFoldDB" id="A0A017HJ97"/>
<feature type="region of interest" description="Disordered" evidence="6">
    <location>
        <begin position="266"/>
        <end position="399"/>
    </location>
</feature>
<dbReference type="GO" id="GO:0005524">
    <property type="term" value="F:ATP binding"/>
    <property type="evidence" value="ECO:0007669"/>
    <property type="project" value="UniProtKB-KW"/>
</dbReference>
<keyword evidence="9" id="KW-1185">Reference proteome</keyword>
<keyword evidence="4 8" id="KW-0067">ATP-binding</keyword>
<dbReference type="STRING" id="442562.Rumeso_04090"/>
<dbReference type="PATRIC" id="fig|442562.3.peg.4034"/>
<dbReference type="PANTHER" id="PTHR43875">
    <property type="entry name" value="MALTODEXTRIN IMPORT ATP-BINDING PROTEIN MSMX"/>
    <property type="match status" value="1"/>
</dbReference>
<keyword evidence="2" id="KW-1003">Cell membrane</keyword>
<dbReference type="GO" id="GO:0015408">
    <property type="term" value="F:ABC-type ferric iron transporter activity"/>
    <property type="evidence" value="ECO:0007669"/>
    <property type="project" value="InterPro"/>
</dbReference>
<dbReference type="InterPro" id="IPR027417">
    <property type="entry name" value="P-loop_NTPase"/>
</dbReference>
<dbReference type="Proteomes" id="UP000019666">
    <property type="component" value="Unassembled WGS sequence"/>
</dbReference>
<dbReference type="PANTHER" id="PTHR43875:SF14">
    <property type="entry name" value="ABC TRANSPORTER ATP-BINDING PROTEIN"/>
    <property type="match status" value="1"/>
</dbReference>
<dbReference type="GO" id="GO:0016887">
    <property type="term" value="F:ATP hydrolysis activity"/>
    <property type="evidence" value="ECO:0007669"/>
    <property type="project" value="InterPro"/>
</dbReference>
<dbReference type="SUPFAM" id="SSF52540">
    <property type="entry name" value="P-loop containing nucleoside triphosphate hydrolases"/>
    <property type="match status" value="1"/>
</dbReference>
<feature type="compositionally biased region" description="Basic and acidic residues" evidence="6">
    <location>
        <begin position="508"/>
        <end position="538"/>
    </location>
</feature>
<dbReference type="PROSITE" id="PS50893">
    <property type="entry name" value="ABC_TRANSPORTER_2"/>
    <property type="match status" value="1"/>
</dbReference>
<keyword evidence="1" id="KW-0813">Transport</keyword>
<dbReference type="GO" id="GO:0055052">
    <property type="term" value="C:ATP-binding cassette (ABC) transporter complex, substrate-binding subunit-containing"/>
    <property type="evidence" value="ECO:0007669"/>
    <property type="project" value="TreeGrafter"/>
</dbReference>
<gene>
    <name evidence="8" type="ORF">Rumeso_04090</name>
</gene>
<evidence type="ECO:0000256" key="5">
    <source>
        <dbReference type="ARBA" id="ARBA00023136"/>
    </source>
</evidence>
<evidence type="ECO:0000313" key="8">
    <source>
        <dbReference type="EMBL" id="EYD74405.1"/>
    </source>
</evidence>
<feature type="compositionally biased region" description="Low complexity" evidence="6">
    <location>
        <begin position="462"/>
        <end position="477"/>
    </location>
</feature>
<dbReference type="InterPro" id="IPR015853">
    <property type="entry name" value="ABC_transpr_FbpC"/>
</dbReference>
<feature type="compositionally biased region" description="Gly residues" evidence="6">
    <location>
        <begin position="483"/>
        <end position="494"/>
    </location>
</feature>
<name>A0A017HJ97_9RHOB</name>
<dbReference type="InterPro" id="IPR003593">
    <property type="entry name" value="AAA+_ATPase"/>
</dbReference>
<evidence type="ECO:0000256" key="4">
    <source>
        <dbReference type="ARBA" id="ARBA00022840"/>
    </source>
</evidence>
<accession>A0A017HJ97</accession>
<dbReference type="SMART" id="SM00382">
    <property type="entry name" value="AAA"/>
    <property type="match status" value="1"/>
</dbReference>
<organism evidence="8 9">
    <name type="scientific">Rubellimicrobium mesophilum DSM 19309</name>
    <dbReference type="NCBI Taxonomy" id="442562"/>
    <lineage>
        <taxon>Bacteria</taxon>
        <taxon>Pseudomonadati</taxon>
        <taxon>Pseudomonadota</taxon>
        <taxon>Alphaproteobacteria</taxon>
        <taxon>Rhodobacterales</taxon>
        <taxon>Roseobacteraceae</taxon>
        <taxon>Rubellimicrobium</taxon>
    </lineage>
</organism>